<dbReference type="Pfam" id="PF00620">
    <property type="entry name" value="RhoGAP"/>
    <property type="match status" value="1"/>
</dbReference>
<dbReference type="AlphaFoldDB" id="A0AAP0B4A3"/>
<dbReference type="GO" id="GO:0007165">
    <property type="term" value="P:signal transduction"/>
    <property type="evidence" value="ECO:0007669"/>
    <property type="project" value="InterPro"/>
</dbReference>
<dbReference type="SUPFAM" id="SSF48350">
    <property type="entry name" value="GTPase activation domain, GAP"/>
    <property type="match status" value="1"/>
</dbReference>
<reference evidence="5 6" key="1">
    <citation type="journal article" date="2022" name="Nat. Plants">
        <title>Genomes of leafy and leafless Platanthera orchids illuminate the evolution of mycoheterotrophy.</title>
        <authorList>
            <person name="Li M.H."/>
            <person name="Liu K.W."/>
            <person name="Li Z."/>
            <person name="Lu H.C."/>
            <person name="Ye Q.L."/>
            <person name="Zhang D."/>
            <person name="Wang J.Y."/>
            <person name="Li Y.F."/>
            <person name="Zhong Z.M."/>
            <person name="Liu X."/>
            <person name="Yu X."/>
            <person name="Liu D.K."/>
            <person name="Tu X.D."/>
            <person name="Liu B."/>
            <person name="Hao Y."/>
            <person name="Liao X.Y."/>
            <person name="Jiang Y.T."/>
            <person name="Sun W.H."/>
            <person name="Chen J."/>
            <person name="Chen Y.Q."/>
            <person name="Ai Y."/>
            <person name="Zhai J.W."/>
            <person name="Wu S.S."/>
            <person name="Zhou Z."/>
            <person name="Hsiao Y.Y."/>
            <person name="Wu W.L."/>
            <person name="Chen Y.Y."/>
            <person name="Lin Y.F."/>
            <person name="Hsu J.L."/>
            <person name="Li C.Y."/>
            <person name="Wang Z.W."/>
            <person name="Zhao X."/>
            <person name="Zhong W.Y."/>
            <person name="Ma X.K."/>
            <person name="Ma L."/>
            <person name="Huang J."/>
            <person name="Chen G.Z."/>
            <person name="Huang M.Z."/>
            <person name="Huang L."/>
            <person name="Peng D.H."/>
            <person name="Luo Y.B."/>
            <person name="Zou S.Q."/>
            <person name="Chen S.P."/>
            <person name="Lan S."/>
            <person name="Tsai W.C."/>
            <person name="Van de Peer Y."/>
            <person name="Liu Z.J."/>
        </authorList>
    </citation>
    <scope>NUCLEOTIDE SEQUENCE [LARGE SCALE GENOMIC DNA]</scope>
    <source>
        <strain evidence="5">Lor287</strain>
    </source>
</reference>
<dbReference type="CDD" id="cd00132">
    <property type="entry name" value="CRIB"/>
    <property type="match status" value="1"/>
</dbReference>
<dbReference type="PROSITE" id="PS50238">
    <property type="entry name" value="RHOGAP"/>
    <property type="match status" value="1"/>
</dbReference>
<keyword evidence="1" id="KW-0343">GTPase activation</keyword>
<dbReference type="Gene3D" id="1.10.555.10">
    <property type="entry name" value="Rho GTPase activation protein"/>
    <property type="match status" value="1"/>
</dbReference>
<feature type="region of interest" description="Disordered" evidence="2">
    <location>
        <begin position="303"/>
        <end position="322"/>
    </location>
</feature>
<evidence type="ECO:0000256" key="2">
    <source>
        <dbReference type="SAM" id="MobiDB-lite"/>
    </source>
</evidence>
<dbReference type="InterPro" id="IPR044785">
    <property type="entry name" value="RopGAP1-5"/>
</dbReference>
<evidence type="ECO:0000256" key="1">
    <source>
        <dbReference type="ARBA" id="ARBA00022468"/>
    </source>
</evidence>
<keyword evidence="6" id="KW-1185">Reference proteome</keyword>
<dbReference type="Gene3D" id="3.90.810.10">
    <property type="entry name" value="CRIB domain"/>
    <property type="match status" value="1"/>
</dbReference>
<accession>A0AAP0B4A3</accession>
<evidence type="ECO:0000259" key="3">
    <source>
        <dbReference type="PROSITE" id="PS50108"/>
    </source>
</evidence>
<dbReference type="InterPro" id="IPR000198">
    <property type="entry name" value="RhoGAP_dom"/>
</dbReference>
<dbReference type="Proteomes" id="UP001418222">
    <property type="component" value="Unassembled WGS sequence"/>
</dbReference>
<dbReference type="SMART" id="SM00285">
    <property type="entry name" value="PBD"/>
    <property type="match status" value="1"/>
</dbReference>
<evidence type="ECO:0000313" key="5">
    <source>
        <dbReference type="EMBL" id="KAK8928202.1"/>
    </source>
</evidence>
<proteinExistence type="predicted"/>
<evidence type="ECO:0000259" key="4">
    <source>
        <dbReference type="PROSITE" id="PS50238"/>
    </source>
</evidence>
<dbReference type="InterPro" id="IPR036936">
    <property type="entry name" value="CRIB_dom_sf"/>
</dbReference>
<feature type="domain" description="CRIB" evidence="3">
    <location>
        <begin position="74"/>
        <end position="87"/>
    </location>
</feature>
<dbReference type="InterPro" id="IPR000095">
    <property type="entry name" value="CRIB_dom"/>
</dbReference>
<dbReference type="PANTHER" id="PTHR23177:SF64">
    <property type="entry name" value="RHO GTPASE-ACTIVATING PROTEIN 1"/>
    <property type="match status" value="1"/>
</dbReference>
<organism evidence="5 6">
    <name type="scientific">Platanthera zijinensis</name>
    <dbReference type="NCBI Taxonomy" id="2320716"/>
    <lineage>
        <taxon>Eukaryota</taxon>
        <taxon>Viridiplantae</taxon>
        <taxon>Streptophyta</taxon>
        <taxon>Embryophyta</taxon>
        <taxon>Tracheophyta</taxon>
        <taxon>Spermatophyta</taxon>
        <taxon>Magnoliopsida</taxon>
        <taxon>Liliopsida</taxon>
        <taxon>Asparagales</taxon>
        <taxon>Orchidaceae</taxon>
        <taxon>Orchidoideae</taxon>
        <taxon>Orchideae</taxon>
        <taxon>Orchidinae</taxon>
        <taxon>Platanthera</taxon>
    </lineage>
</organism>
<dbReference type="PROSITE" id="PS50108">
    <property type="entry name" value="CRIB"/>
    <property type="match status" value="1"/>
</dbReference>
<dbReference type="CDD" id="cd00159">
    <property type="entry name" value="RhoGAP"/>
    <property type="match status" value="1"/>
</dbReference>
<name>A0AAP0B4A3_9ASPA</name>
<dbReference type="Pfam" id="PF00786">
    <property type="entry name" value="PBD"/>
    <property type="match status" value="1"/>
</dbReference>
<dbReference type="GO" id="GO:0005096">
    <property type="term" value="F:GTPase activator activity"/>
    <property type="evidence" value="ECO:0007669"/>
    <property type="project" value="UniProtKB-KW"/>
</dbReference>
<gene>
    <name evidence="5" type="ORF">KSP39_PZI017839</name>
</gene>
<dbReference type="SMART" id="SM00324">
    <property type="entry name" value="RhoGAP"/>
    <property type="match status" value="1"/>
</dbReference>
<comment type="caution">
    <text evidence="5">The sequence shown here is derived from an EMBL/GenBank/DDBJ whole genome shotgun (WGS) entry which is preliminary data.</text>
</comment>
<feature type="region of interest" description="Disordered" evidence="2">
    <location>
        <begin position="328"/>
        <end position="353"/>
    </location>
</feature>
<feature type="domain" description="Rho-GAP" evidence="4">
    <location>
        <begin position="126"/>
        <end position="303"/>
    </location>
</feature>
<dbReference type="PANTHER" id="PTHR23177">
    <property type="entry name" value="MKIAA1688 PROTEIN"/>
    <property type="match status" value="1"/>
</dbReference>
<evidence type="ECO:0000313" key="6">
    <source>
        <dbReference type="Proteomes" id="UP001418222"/>
    </source>
</evidence>
<dbReference type="EMBL" id="JBBWWQ010000015">
    <property type="protein sequence ID" value="KAK8928202.1"/>
    <property type="molecule type" value="Genomic_DNA"/>
</dbReference>
<dbReference type="InterPro" id="IPR008936">
    <property type="entry name" value="Rho_GTPase_activation_prot"/>
</dbReference>
<protein>
    <submittedName>
        <fullName evidence="5">Uncharacterized protein</fullName>
    </submittedName>
</protein>
<sequence length="406" mass="45123">MAVVLPPILQSSRNSDGPRGELTLLGVMSSHGISEEEEKGEEELSFLAILLAVLRRYLARCISLRATVVSPMEIGCPTDVRHVAHVTFDRFHGFLGLPVEFEPEVPRRAPSASTNVFGVSAESMQCSLDSRGNSIPTILLLMQRRLYLQGGLQAEGIFRITAENSEEEHIRDQLNNGIILDGIDVHCLAGLIKAWFRELPSGVLDHLEPEVLLCCQSEKECARLTKLLPLTQAALLDWAINLMADVVLEKQLNRMNAHNLAVVFAPNMTRMADPLTAVMHVVRVMNFLKMLIARMVKEREKAASDYTRTASPPHDDGDDDAEKASMTVDRCNRSGTGFEETKAVRGPMPLPDEKWKRRAGRLRNLNVGRGGARSKVRSTGVLVEKLKGTSIMNNIDSRAERVEDWR</sequence>